<name>A0A7M7T477_STRPU</name>
<dbReference type="KEGG" id="spu:100889051"/>
<evidence type="ECO:0000256" key="1">
    <source>
        <dbReference type="SAM" id="MobiDB-lite"/>
    </source>
</evidence>
<protein>
    <submittedName>
        <fullName evidence="2">Uncharacterized protein</fullName>
    </submittedName>
</protein>
<reference evidence="2" key="2">
    <citation type="submission" date="2021-01" db="UniProtKB">
        <authorList>
            <consortium name="EnsemblMetazoa"/>
        </authorList>
    </citation>
    <scope>IDENTIFICATION</scope>
</reference>
<reference evidence="3" key="1">
    <citation type="submission" date="2015-02" db="EMBL/GenBank/DDBJ databases">
        <title>Genome sequencing for Strongylocentrotus purpuratus.</title>
        <authorList>
            <person name="Murali S."/>
            <person name="Liu Y."/>
            <person name="Vee V."/>
            <person name="English A."/>
            <person name="Wang M."/>
            <person name="Skinner E."/>
            <person name="Han Y."/>
            <person name="Muzny D.M."/>
            <person name="Worley K.C."/>
            <person name="Gibbs R.A."/>
        </authorList>
    </citation>
    <scope>NUCLEOTIDE SEQUENCE</scope>
</reference>
<keyword evidence="3" id="KW-1185">Reference proteome</keyword>
<dbReference type="RefSeq" id="XP_030852643.1">
    <property type="nucleotide sequence ID" value="XM_030996783.1"/>
</dbReference>
<dbReference type="OrthoDB" id="691673at2759"/>
<sequence>MMEVPGSPFGACASTGSVGGGLSSRHRCKHSALSASRRPDGDMALQDMEGVLHNGMTNGSSSATSRKRLRMDVDQENEMEQLKQIIAVRGRNFIPIAASPTTFQTEDVKQKSETIYLPLTDDILVNMRSAEQISYGAGVYFVGDDKGSYARSSQGHVVNLWRYSEARQKLFISRSFLFTNVMDFVQLKEILENL</sequence>
<dbReference type="InParanoid" id="A0A7M7T477"/>
<dbReference type="OMA" id="LWRYSEA"/>
<evidence type="ECO:0000313" key="3">
    <source>
        <dbReference type="Proteomes" id="UP000007110"/>
    </source>
</evidence>
<evidence type="ECO:0000313" key="2">
    <source>
        <dbReference type="EnsemblMetazoa" id="XP_030852643"/>
    </source>
</evidence>
<dbReference type="Proteomes" id="UP000007110">
    <property type="component" value="Unassembled WGS sequence"/>
</dbReference>
<organism evidence="2 3">
    <name type="scientific">Strongylocentrotus purpuratus</name>
    <name type="common">Purple sea urchin</name>
    <dbReference type="NCBI Taxonomy" id="7668"/>
    <lineage>
        <taxon>Eukaryota</taxon>
        <taxon>Metazoa</taxon>
        <taxon>Echinodermata</taxon>
        <taxon>Eleutherozoa</taxon>
        <taxon>Echinozoa</taxon>
        <taxon>Echinoidea</taxon>
        <taxon>Euechinoidea</taxon>
        <taxon>Echinacea</taxon>
        <taxon>Camarodonta</taxon>
        <taxon>Echinidea</taxon>
        <taxon>Strongylocentrotidae</taxon>
        <taxon>Strongylocentrotus</taxon>
    </lineage>
</organism>
<dbReference type="GeneID" id="100889051"/>
<proteinExistence type="predicted"/>
<dbReference type="EnsemblMetazoa" id="XM_030996783">
    <property type="protein sequence ID" value="XP_030852643"/>
    <property type="gene ID" value="LOC100889051"/>
</dbReference>
<dbReference type="AlphaFoldDB" id="A0A7M7T477"/>
<accession>A0A7M7T477</accession>
<feature type="region of interest" description="Disordered" evidence="1">
    <location>
        <begin position="17"/>
        <end position="42"/>
    </location>
</feature>